<feature type="region of interest" description="Disordered" evidence="3">
    <location>
        <begin position="1"/>
        <end position="37"/>
    </location>
</feature>
<evidence type="ECO:0000256" key="1">
    <source>
        <dbReference type="ARBA" id="ARBA00009981"/>
    </source>
</evidence>
<reference evidence="4 5" key="1">
    <citation type="submission" date="2019-04" db="EMBL/GenBank/DDBJ databases">
        <title>Draft genome sequences for three unisolated Alnus-infective Frankia Sp+ strains, AgTrS, AiOr and AvVan, the first sequenced Frankia strains able to sporulate in-planta.</title>
        <authorList>
            <person name="Bethencourt L."/>
            <person name="Vautrin F."/>
            <person name="Taib N."/>
            <person name="Dubost A."/>
            <person name="Castro-Garcia L."/>
            <person name="Imbaud O."/>
            <person name="Abrouk D."/>
            <person name="Fournier P."/>
            <person name="Briolay J."/>
            <person name="Nguyen A."/>
            <person name="Normand P."/>
            <person name="Fernandez M.P."/>
            <person name="Brochier-Armanet C."/>
            <person name="Herrera-Belaroussi A."/>
        </authorList>
    </citation>
    <scope>NUCLEOTIDE SEQUENCE [LARGE SCALE GENOMIC DNA]</scope>
    <source>
        <strain evidence="4 5">AvVan</strain>
    </source>
</reference>
<sequence>MNPGTPFEDRYRNDPTRPGLHPSEIADEVDRTHERGHITRNGREYVVLLSAEDLESLEATLELLSDPRAMARIREADEAIAAGEVTTGDEMAAIMRRRRERGDG</sequence>
<dbReference type="SUPFAM" id="SSF143120">
    <property type="entry name" value="YefM-like"/>
    <property type="match status" value="1"/>
</dbReference>
<keyword evidence="5" id="KW-1185">Reference proteome</keyword>
<dbReference type="Proteomes" id="UP000305282">
    <property type="component" value="Unassembled WGS sequence"/>
</dbReference>
<dbReference type="PANTHER" id="PTHR33713:SF10">
    <property type="entry name" value="ANTITOXIN YAFN"/>
    <property type="match status" value="1"/>
</dbReference>
<dbReference type="EMBL" id="SSXH01000623">
    <property type="protein sequence ID" value="THJ49937.1"/>
    <property type="molecule type" value="Genomic_DNA"/>
</dbReference>
<evidence type="ECO:0000313" key="4">
    <source>
        <dbReference type="EMBL" id="THJ49937.1"/>
    </source>
</evidence>
<dbReference type="InterPro" id="IPR036165">
    <property type="entry name" value="YefM-like_sf"/>
</dbReference>
<accession>A0A4S5CUJ4</accession>
<organism evidence="4 5">
    <name type="scientific">Candidatus Frankia alpina</name>
    <dbReference type="NCBI Taxonomy" id="2699483"/>
    <lineage>
        <taxon>Bacteria</taxon>
        <taxon>Bacillati</taxon>
        <taxon>Actinomycetota</taxon>
        <taxon>Actinomycetes</taxon>
        <taxon>Frankiales</taxon>
        <taxon>Frankiaceae</taxon>
        <taxon>Frankia</taxon>
    </lineage>
</organism>
<dbReference type="InterPro" id="IPR006442">
    <property type="entry name" value="Antitoxin_Phd/YefM"/>
</dbReference>
<comment type="similarity">
    <text evidence="1 2">Belongs to the phD/YefM antitoxin family.</text>
</comment>
<dbReference type="NCBIfam" id="TIGR01552">
    <property type="entry name" value="phd_fam"/>
    <property type="match status" value="1"/>
</dbReference>
<evidence type="ECO:0000256" key="3">
    <source>
        <dbReference type="SAM" id="MobiDB-lite"/>
    </source>
</evidence>
<dbReference type="InterPro" id="IPR051405">
    <property type="entry name" value="phD/YefM_antitoxin"/>
</dbReference>
<dbReference type="Gene3D" id="1.10.1220.170">
    <property type="match status" value="1"/>
</dbReference>
<name>A0A4S5CUJ4_9ACTN</name>
<feature type="compositionally biased region" description="Basic and acidic residues" evidence="3">
    <location>
        <begin position="28"/>
        <end position="37"/>
    </location>
</feature>
<proteinExistence type="inferred from homology"/>
<evidence type="ECO:0000313" key="5">
    <source>
        <dbReference type="Proteomes" id="UP000305282"/>
    </source>
</evidence>
<dbReference type="PANTHER" id="PTHR33713">
    <property type="entry name" value="ANTITOXIN YAFN-RELATED"/>
    <property type="match status" value="1"/>
</dbReference>
<dbReference type="AlphaFoldDB" id="A0A4S5CUJ4"/>
<dbReference type="Gene3D" id="3.40.1620.10">
    <property type="entry name" value="YefM-like domain"/>
    <property type="match status" value="1"/>
</dbReference>
<gene>
    <name evidence="4" type="ORF">E7Y31_18855</name>
</gene>
<comment type="caution">
    <text evidence="4">The sequence shown here is derived from an EMBL/GenBank/DDBJ whole genome shotgun (WGS) entry which is preliminary data.</text>
</comment>
<protein>
    <recommendedName>
        <fullName evidence="2">Antitoxin</fullName>
    </recommendedName>
</protein>
<comment type="function">
    <text evidence="2">Antitoxin component of a type II toxin-antitoxin (TA) system.</text>
</comment>
<evidence type="ECO:0000256" key="2">
    <source>
        <dbReference type="RuleBase" id="RU362080"/>
    </source>
</evidence>
<dbReference type="Pfam" id="PF02604">
    <property type="entry name" value="PhdYeFM_antitox"/>
    <property type="match status" value="1"/>
</dbReference>